<reference evidence="1 2" key="1">
    <citation type="submission" date="2020-10" db="EMBL/GenBank/DDBJ databases">
        <title>Sequencing the genomes of 1000 actinobacteria strains.</title>
        <authorList>
            <person name="Klenk H.-P."/>
        </authorList>
    </citation>
    <scope>NUCLEOTIDE SEQUENCE [LARGE SCALE GENOMIC DNA]</scope>
    <source>
        <strain evidence="1 2">DSM 46744</strain>
    </source>
</reference>
<gene>
    <name evidence="1" type="ORF">H4W34_006910</name>
</gene>
<protein>
    <submittedName>
        <fullName evidence="1">Uncharacterized protein</fullName>
    </submittedName>
</protein>
<sequence>MTDVLSELKTLRKGFGLDDPKALTRIGPWLRLAAGVTDGDDDAATRAKIQLFLRHATATLSAREARAITLGFAVDGSDERRFEARLRQLGRETGCDPRTARRHLDAALQKVAEQACAAMSPEAMTRADLWHLRHLVAHVRLGTPFSEVREVRRVISHRDGLREVAFSYSVGEPPTDPADMAIDVLRGGVRAASERCSATRTRVRVGLPHPLRRSETHGVTLKIITSAPMSFYVCTPQCGCARFDLVVGFRGTSAPDRIWLVQDELPMEAGDPERARIPVPLDTKGSATASFTHLNPNRSYGLAWAPA</sequence>
<dbReference type="Proteomes" id="UP000627838">
    <property type="component" value="Unassembled WGS sequence"/>
</dbReference>
<comment type="caution">
    <text evidence="1">The sequence shown here is derived from an EMBL/GenBank/DDBJ whole genome shotgun (WGS) entry which is preliminary data.</text>
</comment>
<accession>A0ABR9K2M2</accession>
<dbReference type="RefSeq" id="WP_192763009.1">
    <property type="nucleotide sequence ID" value="NZ_JADBDZ010000001.1"/>
</dbReference>
<keyword evidence="2" id="KW-1185">Reference proteome</keyword>
<evidence type="ECO:0000313" key="1">
    <source>
        <dbReference type="EMBL" id="MBE1537077.1"/>
    </source>
</evidence>
<evidence type="ECO:0000313" key="2">
    <source>
        <dbReference type="Proteomes" id="UP000627838"/>
    </source>
</evidence>
<organism evidence="1 2">
    <name type="scientific">Actinomadura algeriensis</name>
    <dbReference type="NCBI Taxonomy" id="1679523"/>
    <lineage>
        <taxon>Bacteria</taxon>
        <taxon>Bacillati</taxon>
        <taxon>Actinomycetota</taxon>
        <taxon>Actinomycetes</taxon>
        <taxon>Streptosporangiales</taxon>
        <taxon>Thermomonosporaceae</taxon>
        <taxon>Actinomadura</taxon>
    </lineage>
</organism>
<name>A0ABR9K2M2_9ACTN</name>
<proteinExistence type="predicted"/>
<dbReference type="EMBL" id="JADBDZ010000001">
    <property type="protein sequence ID" value="MBE1537077.1"/>
    <property type="molecule type" value="Genomic_DNA"/>
</dbReference>